<proteinExistence type="predicted"/>
<dbReference type="AlphaFoldDB" id="M3BEW3"/>
<accession>M3BEW3</accession>
<dbReference type="InterPro" id="IPR003439">
    <property type="entry name" value="ABC_transporter-like_ATP-bd"/>
</dbReference>
<evidence type="ECO:0000313" key="6">
    <source>
        <dbReference type="EMBL" id="EME98124.1"/>
    </source>
</evidence>
<feature type="non-terminal residue" evidence="6">
    <location>
        <position position="98"/>
    </location>
</feature>
<evidence type="ECO:0000259" key="5">
    <source>
        <dbReference type="Pfam" id="PF00005"/>
    </source>
</evidence>
<evidence type="ECO:0000256" key="3">
    <source>
        <dbReference type="ARBA" id="ARBA00022967"/>
    </source>
</evidence>
<evidence type="ECO:0000256" key="2">
    <source>
        <dbReference type="ARBA" id="ARBA00022475"/>
    </source>
</evidence>
<organism evidence="6 7">
    <name type="scientific">Streptomyces mobaraensis (strain ATCC 29032 / DSM 40847 / JCM 4168 / NBRC 13819 / NCIMB 11159 / IPCR 16-22)</name>
    <dbReference type="NCBI Taxonomy" id="1223523"/>
    <lineage>
        <taxon>Bacteria</taxon>
        <taxon>Bacillati</taxon>
        <taxon>Actinomycetota</taxon>
        <taxon>Actinomycetes</taxon>
        <taxon>Kitasatosporales</taxon>
        <taxon>Streptomycetaceae</taxon>
        <taxon>Streptomyces</taxon>
    </lineage>
</organism>
<dbReference type="EMBL" id="AORZ01000088">
    <property type="protein sequence ID" value="EME98124.1"/>
    <property type="molecule type" value="Genomic_DNA"/>
</dbReference>
<keyword evidence="1" id="KW-0813">Transport</keyword>
<evidence type="ECO:0000256" key="1">
    <source>
        <dbReference type="ARBA" id="ARBA00022448"/>
    </source>
</evidence>
<dbReference type="eggNOG" id="COG1131">
    <property type="taxonomic scope" value="Bacteria"/>
</dbReference>
<evidence type="ECO:0000313" key="7">
    <source>
        <dbReference type="Proteomes" id="UP000011740"/>
    </source>
</evidence>
<dbReference type="SUPFAM" id="SSF52540">
    <property type="entry name" value="P-loop containing nucleoside triphosphate hydrolases"/>
    <property type="match status" value="1"/>
</dbReference>
<keyword evidence="3" id="KW-1278">Translocase</keyword>
<dbReference type="PANTHER" id="PTHR42788:SF17">
    <property type="entry name" value="ALIPHATIC SULFONATES IMPORT ATP-BINDING PROTEIN SSUB"/>
    <property type="match status" value="1"/>
</dbReference>
<keyword evidence="2" id="KW-1003">Cell membrane</keyword>
<protein>
    <submittedName>
        <fullName evidence="6">ABC transporter</fullName>
    </submittedName>
</protein>
<dbReference type="GO" id="GO:0005524">
    <property type="term" value="F:ATP binding"/>
    <property type="evidence" value="ECO:0007669"/>
    <property type="project" value="InterPro"/>
</dbReference>
<dbReference type="Proteomes" id="UP000011740">
    <property type="component" value="Unassembled WGS sequence"/>
</dbReference>
<comment type="caution">
    <text evidence="6">The sequence shown here is derived from an EMBL/GenBank/DDBJ whole genome shotgun (WGS) entry which is preliminary data.</text>
</comment>
<gene>
    <name evidence="6" type="ORF">H340_22901</name>
</gene>
<keyword evidence="4" id="KW-0472">Membrane</keyword>
<name>M3BEW3_STRM1</name>
<dbReference type="PANTHER" id="PTHR42788">
    <property type="entry name" value="TAURINE IMPORT ATP-BINDING PROTEIN-RELATED"/>
    <property type="match status" value="1"/>
</dbReference>
<feature type="domain" description="ABC transporter" evidence="5">
    <location>
        <begin position="18"/>
        <end position="60"/>
    </location>
</feature>
<dbReference type="Pfam" id="PF00005">
    <property type="entry name" value="ABC_tran"/>
    <property type="match status" value="1"/>
</dbReference>
<evidence type="ECO:0000256" key="4">
    <source>
        <dbReference type="ARBA" id="ARBA00023136"/>
    </source>
</evidence>
<dbReference type="Gene3D" id="3.40.50.300">
    <property type="entry name" value="P-loop containing nucleotide triphosphate hydrolases"/>
    <property type="match status" value="1"/>
</dbReference>
<dbReference type="RefSeq" id="WP_004950034.1">
    <property type="nucleotide sequence ID" value="NZ_AORZ01000088.1"/>
</dbReference>
<reference evidence="6 7" key="1">
    <citation type="journal article" date="2013" name="Genome Announc.">
        <title>Whole-Genome Shotgun Assembly and Analysis of the Genome of Streptomyces mobaraensis DSM 40847, a Strain for Industrial Production of Microbial Transglutaminase.</title>
        <authorList>
            <person name="Yang H."/>
            <person name="He T."/>
            <person name="Wu W."/>
            <person name="Zhu W."/>
            <person name="Lu B."/>
            <person name="Sun W."/>
        </authorList>
    </citation>
    <scope>NUCLEOTIDE SEQUENCE [LARGE SCALE GENOMIC DNA]</scope>
    <source>
        <strain evidence="6 7">DSM 40847</strain>
    </source>
</reference>
<dbReference type="InterPro" id="IPR050166">
    <property type="entry name" value="ABC_transporter_ATP-bind"/>
</dbReference>
<dbReference type="InterPro" id="IPR027417">
    <property type="entry name" value="P-loop_NTPase"/>
</dbReference>
<dbReference type="GO" id="GO:0016887">
    <property type="term" value="F:ATP hydrolysis activity"/>
    <property type="evidence" value="ECO:0007669"/>
    <property type="project" value="InterPro"/>
</dbReference>
<sequence length="98" mass="10601">MELRDVGRRYGVRGRWVLKDVALRVPRGTLLRIEGGNGSGKSTLLRLLAGIDAPSAGRITGRPRTAYVPERFPAALPLTALGYLTRLGRVHGLGRRAG</sequence>
<dbReference type="STRING" id="1223523.H340_22901"/>